<comment type="similarity">
    <text evidence="8 9">Belongs to the TRAP transporter small permease family.</text>
</comment>
<dbReference type="Proteomes" id="UP000027997">
    <property type="component" value="Unassembled WGS sequence"/>
</dbReference>
<evidence type="ECO:0000256" key="2">
    <source>
        <dbReference type="ARBA" id="ARBA00022448"/>
    </source>
</evidence>
<dbReference type="GO" id="GO:0022857">
    <property type="term" value="F:transmembrane transporter activity"/>
    <property type="evidence" value="ECO:0007669"/>
    <property type="project" value="UniProtKB-UniRule"/>
</dbReference>
<feature type="transmembrane region" description="Helical" evidence="9">
    <location>
        <begin position="86"/>
        <end position="106"/>
    </location>
</feature>
<dbReference type="PANTHER" id="PTHR35011">
    <property type="entry name" value="2,3-DIKETO-L-GULONATE TRAP TRANSPORTER SMALL PERMEASE PROTEIN YIAM"/>
    <property type="match status" value="1"/>
</dbReference>
<dbReference type="PANTHER" id="PTHR35011:SF2">
    <property type="entry name" value="2,3-DIKETO-L-GULONATE TRAP TRANSPORTER SMALL PERMEASE PROTEIN YIAM"/>
    <property type="match status" value="1"/>
</dbReference>
<comment type="subcellular location">
    <subcellularLocation>
        <location evidence="1 9">Cell inner membrane</location>
        <topology evidence="1 9">Multi-pass membrane protein</topology>
    </subcellularLocation>
</comment>
<comment type="caution">
    <text evidence="11">The sequence shown here is derived from an EMBL/GenBank/DDBJ whole genome shotgun (WGS) entry which is preliminary data.</text>
</comment>
<feature type="domain" description="Tripartite ATP-independent periplasmic transporters DctQ component" evidence="10">
    <location>
        <begin position="23"/>
        <end position="155"/>
    </location>
</feature>
<dbReference type="eggNOG" id="COG3090">
    <property type="taxonomic scope" value="Bacteria"/>
</dbReference>
<evidence type="ECO:0000256" key="5">
    <source>
        <dbReference type="ARBA" id="ARBA00022692"/>
    </source>
</evidence>
<evidence type="ECO:0000256" key="1">
    <source>
        <dbReference type="ARBA" id="ARBA00004429"/>
    </source>
</evidence>
<dbReference type="GO" id="GO:0015740">
    <property type="term" value="P:C4-dicarboxylate transport"/>
    <property type="evidence" value="ECO:0007669"/>
    <property type="project" value="TreeGrafter"/>
</dbReference>
<keyword evidence="5 9" id="KW-0812">Transmembrane</keyword>
<evidence type="ECO:0000256" key="3">
    <source>
        <dbReference type="ARBA" id="ARBA00022475"/>
    </source>
</evidence>
<dbReference type="EMBL" id="JOJP01000001">
    <property type="protein sequence ID" value="KEI73398.1"/>
    <property type="molecule type" value="Genomic_DNA"/>
</dbReference>
<dbReference type="Pfam" id="PF04290">
    <property type="entry name" value="DctQ"/>
    <property type="match status" value="1"/>
</dbReference>
<evidence type="ECO:0000256" key="4">
    <source>
        <dbReference type="ARBA" id="ARBA00022519"/>
    </source>
</evidence>
<keyword evidence="4 9" id="KW-0997">Cell inner membrane</keyword>
<evidence type="ECO:0000256" key="6">
    <source>
        <dbReference type="ARBA" id="ARBA00022989"/>
    </source>
</evidence>
<dbReference type="AlphaFoldDB" id="A0A081KGX2"/>
<feature type="transmembrane region" description="Helical" evidence="9">
    <location>
        <begin position="47"/>
        <end position="65"/>
    </location>
</feature>
<dbReference type="GO" id="GO:0005886">
    <property type="term" value="C:plasma membrane"/>
    <property type="evidence" value="ECO:0007669"/>
    <property type="project" value="UniProtKB-SubCell"/>
</dbReference>
<evidence type="ECO:0000313" key="12">
    <source>
        <dbReference type="Proteomes" id="UP000027997"/>
    </source>
</evidence>
<keyword evidence="3" id="KW-1003">Cell membrane</keyword>
<keyword evidence="6 9" id="KW-1133">Transmembrane helix</keyword>
<comment type="function">
    <text evidence="9">Part of the tripartite ATP-independent periplasmic (TRAP) transport system.</text>
</comment>
<dbReference type="STRING" id="305900.GV64_24115"/>
<dbReference type="InterPro" id="IPR055348">
    <property type="entry name" value="DctQ"/>
</dbReference>
<reference evidence="11 12" key="1">
    <citation type="submission" date="2014-06" db="EMBL/GenBank/DDBJ databases">
        <title>Whole Genome Sequences of Three Symbiotic Endozoicomonas Bacteria.</title>
        <authorList>
            <person name="Neave M.J."/>
            <person name="Apprill A."/>
            <person name="Voolstra C.R."/>
        </authorList>
    </citation>
    <scope>NUCLEOTIDE SEQUENCE [LARGE SCALE GENOMIC DNA]</scope>
    <source>
        <strain evidence="11 12">DSM 22380</strain>
    </source>
</reference>
<keyword evidence="12" id="KW-1185">Reference proteome</keyword>
<organism evidence="11 12">
    <name type="scientific">Endozoicomonas elysicola</name>
    <dbReference type="NCBI Taxonomy" id="305900"/>
    <lineage>
        <taxon>Bacteria</taxon>
        <taxon>Pseudomonadati</taxon>
        <taxon>Pseudomonadota</taxon>
        <taxon>Gammaproteobacteria</taxon>
        <taxon>Oceanospirillales</taxon>
        <taxon>Endozoicomonadaceae</taxon>
        <taxon>Endozoicomonas</taxon>
    </lineage>
</organism>
<keyword evidence="7 9" id="KW-0472">Membrane</keyword>
<gene>
    <name evidence="11" type="ORF">GV64_24115</name>
</gene>
<evidence type="ECO:0000313" key="11">
    <source>
        <dbReference type="EMBL" id="KEI73398.1"/>
    </source>
</evidence>
<evidence type="ECO:0000259" key="10">
    <source>
        <dbReference type="Pfam" id="PF04290"/>
    </source>
</evidence>
<feature type="transmembrane region" description="Helical" evidence="9">
    <location>
        <begin position="12"/>
        <end position="32"/>
    </location>
</feature>
<name>A0A081KGX2_9GAMM</name>
<proteinExistence type="inferred from homology"/>
<feature type="transmembrane region" description="Helical" evidence="9">
    <location>
        <begin position="126"/>
        <end position="148"/>
    </location>
</feature>
<dbReference type="RefSeq" id="WP_020583227.1">
    <property type="nucleotide sequence ID" value="NZ_JOJP01000001.1"/>
</dbReference>
<accession>A0A081KGX2</accession>
<keyword evidence="2 9" id="KW-0813">Transport</keyword>
<evidence type="ECO:0000256" key="8">
    <source>
        <dbReference type="ARBA" id="ARBA00038436"/>
    </source>
</evidence>
<sequence>MQALINVVNRSLAGLVILLSCSLVACVVWQVLSRYLLGDPSTITDELARYLFMWTGLIGAAYTSGQKKHLAIDLLTMNLTGTRKRISELFIEATTILFASVIMIYGGGKLFLKVLAMGQVSPALGMPMGLVYLAIPVSGALILFYSVLSIMNLLRGTADA</sequence>
<evidence type="ECO:0000256" key="7">
    <source>
        <dbReference type="ARBA" id="ARBA00023136"/>
    </source>
</evidence>
<dbReference type="InterPro" id="IPR007387">
    <property type="entry name" value="TRAP_DctQ"/>
</dbReference>
<protein>
    <recommendedName>
        <fullName evidence="9">TRAP transporter small permease protein</fullName>
    </recommendedName>
</protein>
<evidence type="ECO:0000256" key="9">
    <source>
        <dbReference type="RuleBase" id="RU369079"/>
    </source>
</evidence>
<comment type="subunit">
    <text evidence="9">The complex comprises the extracytoplasmic solute receptor protein and the two transmembrane proteins.</text>
</comment>